<keyword evidence="3 6" id="KW-0479">Metal-binding</keyword>
<dbReference type="InterPro" id="IPR002324">
    <property type="entry name" value="Cyt_c_ID"/>
</dbReference>
<evidence type="ECO:0000313" key="8">
    <source>
        <dbReference type="EMBL" id="CAB3962203.1"/>
    </source>
</evidence>
<feature type="binding site" description="covalent" evidence="6">
    <location>
        <position position="8"/>
    </location>
    <ligand>
        <name>heme c</name>
        <dbReference type="ChEBI" id="CHEBI:61717"/>
    </ligand>
</feature>
<reference evidence="8 9" key="1">
    <citation type="submission" date="2020-04" db="EMBL/GenBank/DDBJ databases">
        <authorList>
            <person name="Depoorter E."/>
        </authorList>
    </citation>
    <scope>NUCLEOTIDE SEQUENCE [LARGE SCALE GENOMIC DNA]</scope>
    <source>
        <strain evidence="8 9">BCC0217</strain>
    </source>
</reference>
<gene>
    <name evidence="8" type="ORF">BLA3211_01589</name>
</gene>
<keyword evidence="4" id="KW-0249">Electron transport</keyword>
<evidence type="ECO:0000256" key="3">
    <source>
        <dbReference type="ARBA" id="ARBA00022723"/>
    </source>
</evidence>
<dbReference type="InterPro" id="IPR009056">
    <property type="entry name" value="Cyt_c-like_dom"/>
</dbReference>
<keyword evidence="2 6" id="KW-0349">Heme</keyword>
<dbReference type="Gene3D" id="1.10.760.10">
    <property type="entry name" value="Cytochrome c-like domain"/>
    <property type="match status" value="1"/>
</dbReference>
<dbReference type="SUPFAM" id="SSF46626">
    <property type="entry name" value="Cytochrome c"/>
    <property type="match status" value="1"/>
</dbReference>
<dbReference type="Proteomes" id="UP000494301">
    <property type="component" value="Unassembled WGS sequence"/>
</dbReference>
<evidence type="ECO:0000256" key="6">
    <source>
        <dbReference type="PIRSR" id="PIRSR602324-1"/>
    </source>
</evidence>
<dbReference type="GO" id="GO:0009055">
    <property type="term" value="F:electron transfer activity"/>
    <property type="evidence" value="ECO:0007669"/>
    <property type="project" value="InterPro"/>
</dbReference>
<proteinExistence type="predicted"/>
<keyword evidence="5 6" id="KW-0408">Iron</keyword>
<dbReference type="GO" id="GO:0020037">
    <property type="term" value="F:heme binding"/>
    <property type="evidence" value="ECO:0007669"/>
    <property type="project" value="InterPro"/>
</dbReference>
<accession>A0A6J5IW05</accession>
<organism evidence="8 9">
    <name type="scientific">Burkholderia aenigmatica</name>
    <dbReference type="NCBI Taxonomy" id="2015348"/>
    <lineage>
        <taxon>Bacteria</taxon>
        <taxon>Pseudomonadati</taxon>
        <taxon>Pseudomonadota</taxon>
        <taxon>Betaproteobacteria</taxon>
        <taxon>Burkholderiales</taxon>
        <taxon>Burkholderiaceae</taxon>
        <taxon>Burkholderia</taxon>
        <taxon>Burkholderia cepacia complex</taxon>
    </lineage>
</organism>
<feature type="binding site" description="covalent" evidence="6">
    <location>
        <position position="12"/>
    </location>
    <ligand>
        <name>heme c</name>
        <dbReference type="ChEBI" id="CHEBI:61717"/>
    </ligand>
</feature>
<evidence type="ECO:0000256" key="1">
    <source>
        <dbReference type="ARBA" id="ARBA00022448"/>
    </source>
</evidence>
<dbReference type="EMBL" id="CABWIL020000005">
    <property type="protein sequence ID" value="CAB3962203.1"/>
    <property type="molecule type" value="Genomic_DNA"/>
</dbReference>
<evidence type="ECO:0000259" key="7">
    <source>
        <dbReference type="PROSITE" id="PS51007"/>
    </source>
</evidence>
<feature type="domain" description="Cytochrome c" evidence="7">
    <location>
        <begin position="1"/>
        <end position="82"/>
    </location>
</feature>
<name>A0A6J5IW05_9BURK</name>
<keyword evidence="1" id="KW-0813">Transport</keyword>
<dbReference type="AlphaFoldDB" id="A0A6J5IW05"/>
<evidence type="ECO:0000256" key="5">
    <source>
        <dbReference type="ARBA" id="ARBA00023004"/>
    </source>
</evidence>
<evidence type="ECO:0000256" key="2">
    <source>
        <dbReference type="ARBA" id="ARBA00022617"/>
    </source>
</evidence>
<comment type="PTM">
    <text evidence="6">Binds 1 heme c group covalently per subunit.</text>
</comment>
<protein>
    <submittedName>
        <fullName evidence="8">Cytochrome c family protein</fullName>
    </submittedName>
</protein>
<dbReference type="GO" id="GO:0005506">
    <property type="term" value="F:iron ion binding"/>
    <property type="evidence" value="ECO:0007669"/>
    <property type="project" value="InterPro"/>
</dbReference>
<sequence>MLVDRQHCMFCHTTDMPFLAPSFREIAKRCRDTPHAEDTLVDKLKLGGSAHWGDTAMPLPAERVGTLSSEDTHTLIRWVMSK</sequence>
<evidence type="ECO:0000256" key="4">
    <source>
        <dbReference type="ARBA" id="ARBA00022982"/>
    </source>
</evidence>
<dbReference type="PRINTS" id="PR00606">
    <property type="entry name" value="CYTCHROMECID"/>
</dbReference>
<evidence type="ECO:0000313" key="9">
    <source>
        <dbReference type="Proteomes" id="UP000494301"/>
    </source>
</evidence>
<dbReference type="PROSITE" id="PS51007">
    <property type="entry name" value="CYTC"/>
    <property type="match status" value="1"/>
</dbReference>
<dbReference type="InterPro" id="IPR036909">
    <property type="entry name" value="Cyt_c-like_dom_sf"/>
</dbReference>